<dbReference type="PANTHER" id="PTHR21021:SF15">
    <property type="entry name" value="FREE METHIONINE-R-SULFOXIDE REDUCTASE"/>
    <property type="match status" value="1"/>
</dbReference>
<comment type="similarity">
    <text evidence="1">Belongs to the free Met sulfoxide reductase family.</text>
</comment>
<organism evidence="3 4">
    <name type="scientific">Komagataeibacter europaeus NBRC 3261</name>
    <dbReference type="NCBI Taxonomy" id="1234669"/>
    <lineage>
        <taxon>Bacteria</taxon>
        <taxon>Pseudomonadati</taxon>
        <taxon>Pseudomonadota</taxon>
        <taxon>Alphaproteobacteria</taxon>
        <taxon>Acetobacterales</taxon>
        <taxon>Acetobacteraceae</taxon>
        <taxon>Komagataeibacter</taxon>
    </lineage>
</organism>
<dbReference type="InterPro" id="IPR051330">
    <property type="entry name" value="Phosphatase_reg/MetRdx"/>
</dbReference>
<evidence type="ECO:0000313" key="4">
    <source>
        <dbReference type="Proteomes" id="UP000032675"/>
    </source>
</evidence>
<dbReference type="EMBL" id="BANI01000021">
    <property type="protein sequence ID" value="GAN95437.1"/>
    <property type="molecule type" value="Genomic_DNA"/>
</dbReference>
<evidence type="ECO:0000256" key="1">
    <source>
        <dbReference type="ARBA" id="ARBA00038454"/>
    </source>
</evidence>
<dbReference type="Proteomes" id="UP000032675">
    <property type="component" value="Unassembled WGS sequence"/>
</dbReference>
<dbReference type="Pfam" id="PF13185">
    <property type="entry name" value="GAF_2"/>
    <property type="match status" value="1"/>
</dbReference>
<dbReference type="Gene3D" id="3.30.450.40">
    <property type="match status" value="1"/>
</dbReference>
<dbReference type="PROSITE" id="PS01320">
    <property type="entry name" value="UPF0067"/>
    <property type="match status" value="1"/>
</dbReference>
<dbReference type="SMART" id="SM00065">
    <property type="entry name" value="GAF"/>
    <property type="match status" value="1"/>
</dbReference>
<sequence length="159" mass="17100">MTAPQNRLGAQELVAAVASVVANEPDMIADMANIAAMIFEALPDLNWAGFYIWKENQLVLGPFQGRMACTRIAYGKGVCGTVARERRTIIVPDVHAFPGHIACDAASASEIVVPVIAGDRLLGVLDVDSPVRERFSDTDRIMLEKIVDLLVRAIPVGTA</sequence>
<dbReference type="InterPro" id="IPR003018">
    <property type="entry name" value="GAF"/>
</dbReference>
<dbReference type="InterPro" id="IPR029016">
    <property type="entry name" value="GAF-like_dom_sf"/>
</dbReference>
<dbReference type="GO" id="GO:0033745">
    <property type="term" value="F:L-methionine-(R)-S-oxide reductase activity"/>
    <property type="evidence" value="ECO:0007669"/>
    <property type="project" value="TreeGrafter"/>
</dbReference>
<reference evidence="3 4" key="1">
    <citation type="submission" date="2012-11" db="EMBL/GenBank/DDBJ databases">
        <title>Whole genome sequence of Gluconacetobacter europaeus NBRC3261.</title>
        <authorList>
            <person name="Azuma Y."/>
            <person name="Higashiura N."/>
            <person name="Hirakawa H."/>
            <person name="Matsushita K."/>
        </authorList>
    </citation>
    <scope>NUCLEOTIDE SEQUENCE [LARGE SCALE GENOMIC DNA]</scope>
    <source>
        <strain evidence="3 4">NBRC 3261</strain>
    </source>
</reference>
<dbReference type="InterPro" id="IPR000614">
    <property type="entry name" value="FRMsr_CS"/>
</dbReference>
<evidence type="ECO:0000313" key="3">
    <source>
        <dbReference type="EMBL" id="GAN95437.1"/>
    </source>
</evidence>
<dbReference type="AlphaFoldDB" id="A0A0D6PVT7"/>
<name>A0A0D6PVT7_KOMEU</name>
<comment type="caution">
    <text evidence="3">The sequence shown here is derived from an EMBL/GenBank/DDBJ whole genome shotgun (WGS) entry which is preliminary data.</text>
</comment>
<dbReference type="PANTHER" id="PTHR21021">
    <property type="entry name" value="GAF/PUTATIVE CYTOSKELETAL PROTEIN"/>
    <property type="match status" value="1"/>
</dbReference>
<proteinExistence type="inferred from homology"/>
<protein>
    <recommendedName>
        <fullName evidence="2">GAF domain-containing protein</fullName>
    </recommendedName>
</protein>
<evidence type="ECO:0000259" key="2">
    <source>
        <dbReference type="SMART" id="SM00065"/>
    </source>
</evidence>
<feature type="domain" description="GAF" evidence="2">
    <location>
        <begin position="26"/>
        <end position="158"/>
    </location>
</feature>
<dbReference type="SUPFAM" id="SSF55781">
    <property type="entry name" value="GAF domain-like"/>
    <property type="match status" value="1"/>
</dbReference>
<accession>A0A0D6PVT7</accession>
<gene>
    <name evidence="3" type="ORF">Geu3261_0021_044</name>
</gene>
<dbReference type="GO" id="GO:0005829">
    <property type="term" value="C:cytosol"/>
    <property type="evidence" value="ECO:0007669"/>
    <property type="project" value="TreeGrafter"/>
</dbReference>
<dbReference type="RefSeq" id="WP_048849932.1">
    <property type="nucleotide sequence ID" value="NZ_BANI01000021.1"/>
</dbReference>
<dbReference type="FunFam" id="3.30.450.40:FF:000008">
    <property type="entry name" value="GAF domain-containing proteins"/>
    <property type="match status" value="1"/>
</dbReference>